<dbReference type="AlphaFoldDB" id="A0A4U2ZYG5"/>
<dbReference type="GO" id="GO:0044550">
    <property type="term" value="P:secondary metabolite biosynthetic process"/>
    <property type="evidence" value="ECO:0007669"/>
    <property type="project" value="TreeGrafter"/>
</dbReference>
<protein>
    <recommendedName>
        <fullName evidence="1">AMP-dependent synthetase/ligase domain-containing protein</fullName>
    </recommendedName>
</protein>
<dbReference type="PANTHER" id="PTHR45527">
    <property type="entry name" value="NONRIBOSOMAL PEPTIDE SYNTHETASE"/>
    <property type="match status" value="1"/>
</dbReference>
<gene>
    <name evidence="2" type="ORF">FC699_35410</name>
</gene>
<feature type="domain" description="AMP-dependent synthetase/ligase" evidence="1">
    <location>
        <begin position="41"/>
        <end position="147"/>
    </location>
</feature>
<organism evidence="2 3">
    <name type="scientific">Bacillus wiedmannii</name>
    <dbReference type="NCBI Taxonomy" id="1890302"/>
    <lineage>
        <taxon>Bacteria</taxon>
        <taxon>Bacillati</taxon>
        <taxon>Bacillota</taxon>
        <taxon>Bacilli</taxon>
        <taxon>Bacillales</taxon>
        <taxon>Bacillaceae</taxon>
        <taxon>Bacillus</taxon>
        <taxon>Bacillus cereus group</taxon>
    </lineage>
</organism>
<dbReference type="Proteomes" id="UP000305222">
    <property type="component" value="Unassembled WGS sequence"/>
</dbReference>
<dbReference type="InterPro" id="IPR000873">
    <property type="entry name" value="AMP-dep_synth/lig_dom"/>
</dbReference>
<sequence>HPDESYTKLSMLSDTEQKQLLEEWNDTDVVYGHDCMIHELFEQQVSRTPDAVAVVYEGGKLTYQELNEKSNQLAHFLQKRGIGPESLVGICIERSPDMIIGLFGILKAGGAYVPLDPSYPENRLRYILENSQIQVLLTKEALQDWLPKDIQAICLDRDRVM</sequence>
<dbReference type="GO" id="GO:0005829">
    <property type="term" value="C:cytosol"/>
    <property type="evidence" value="ECO:0007669"/>
    <property type="project" value="TreeGrafter"/>
</dbReference>
<name>A0A4U2ZYG5_9BACI</name>
<feature type="non-terminal residue" evidence="2">
    <location>
        <position position="1"/>
    </location>
</feature>
<accession>A0A4U2ZYG5</accession>
<dbReference type="EMBL" id="SZON01003480">
    <property type="protein sequence ID" value="TKI79988.1"/>
    <property type="molecule type" value="Genomic_DNA"/>
</dbReference>
<feature type="non-terminal residue" evidence="2">
    <location>
        <position position="161"/>
    </location>
</feature>
<dbReference type="FunFam" id="3.40.50.980:FF:000001">
    <property type="entry name" value="Non-ribosomal peptide synthetase"/>
    <property type="match status" value="1"/>
</dbReference>
<proteinExistence type="predicted"/>
<reference evidence="2 3" key="1">
    <citation type="journal article" date="2019" name="Environ. Microbiol.">
        <title>An active ?-lactamase is a part of an orchestrated cell wall stress resistance network of Bacillus subtilis and related rhizosphere species.</title>
        <authorList>
            <person name="Bucher T."/>
            <person name="Keren-Paz A."/>
            <person name="Hausser J."/>
            <person name="Olender T."/>
            <person name="Cytryn E."/>
            <person name="Kolodkin-Gal I."/>
        </authorList>
    </citation>
    <scope>NUCLEOTIDE SEQUENCE [LARGE SCALE GENOMIC DNA]</scope>
    <source>
        <strain evidence="2 3">I5</strain>
    </source>
</reference>
<dbReference type="Gene3D" id="3.40.50.980">
    <property type="match status" value="2"/>
</dbReference>
<dbReference type="PANTHER" id="PTHR45527:SF14">
    <property type="entry name" value="PLIPASTATIN SYNTHASE SUBUNIT B"/>
    <property type="match status" value="1"/>
</dbReference>
<evidence type="ECO:0000313" key="3">
    <source>
        <dbReference type="Proteomes" id="UP000305222"/>
    </source>
</evidence>
<evidence type="ECO:0000259" key="1">
    <source>
        <dbReference type="Pfam" id="PF00501"/>
    </source>
</evidence>
<evidence type="ECO:0000313" key="2">
    <source>
        <dbReference type="EMBL" id="TKI79988.1"/>
    </source>
</evidence>
<comment type="caution">
    <text evidence="2">The sequence shown here is derived from an EMBL/GenBank/DDBJ whole genome shotgun (WGS) entry which is preliminary data.</text>
</comment>
<dbReference type="Pfam" id="PF00501">
    <property type="entry name" value="AMP-binding"/>
    <property type="match status" value="1"/>
</dbReference>
<dbReference type="SUPFAM" id="SSF56801">
    <property type="entry name" value="Acetyl-CoA synthetase-like"/>
    <property type="match status" value="1"/>
</dbReference>
<dbReference type="GO" id="GO:0031177">
    <property type="term" value="F:phosphopantetheine binding"/>
    <property type="evidence" value="ECO:0007669"/>
    <property type="project" value="TreeGrafter"/>
</dbReference>
<dbReference type="GO" id="GO:0043041">
    <property type="term" value="P:amino acid activation for nonribosomal peptide biosynthetic process"/>
    <property type="evidence" value="ECO:0007669"/>
    <property type="project" value="TreeGrafter"/>
</dbReference>